<dbReference type="Proteomes" id="UP000248544">
    <property type="component" value="Unassembled WGS sequence"/>
</dbReference>
<sequence>MGPSGSTLAATAGDLVRFGRIFLRGGSGILSAAAVAEMHTPQVDVPSRWFADSWCVGPYRKRWDGVDVFGHSGSNLGGSSTLLWVPERDVAVAVIVNTPARGYAFADAVFDVLFPSFGIAKPRRPEPDPSVEIDPRRYAGRYEAHGFGYVRAGAAGDRTAAARRLP</sequence>
<dbReference type="EMBL" id="POUA01000109">
    <property type="protein sequence ID" value="PZG45258.1"/>
    <property type="molecule type" value="Genomic_DNA"/>
</dbReference>
<feature type="domain" description="Beta-lactamase-related" evidence="1">
    <location>
        <begin position="7"/>
        <end position="107"/>
    </location>
</feature>
<dbReference type="InterPro" id="IPR012338">
    <property type="entry name" value="Beta-lactam/transpept-like"/>
</dbReference>
<dbReference type="Gene3D" id="3.40.710.10">
    <property type="entry name" value="DD-peptidase/beta-lactamase superfamily"/>
    <property type="match status" value="1"/>
</dbReference>
<dbReference type="InterPro" id="IPR001466">
    <property type="entry name" value="Beta-lactam-related"/>
</dbReference>
<dbReference type="Pfam" id="PF00144">
    <property type="entry name" value="Beta-lactamase"/>
    <property type="match status" value="1"/>
</dbReference>
<evidence type="ECO:0000259" key="1">
    <source>
        <dbReference type="Pfam" id="PF00144"/>
    </source>
</evidence>
<evidence type="ECO:0000313" key="2">
    <source>
        <dbReference type="EMBL" id="PZG45258.1"/>
    </source>
</evidence>
<proteinExistence type="predicted"/>
<dbReference type="AlphaFoldDB" id="A0A2W2H734"/>
<name>A0A2W2H734_9ACTN</name>
<dbReference type="SUPFAM" id="SSF56601">
    <property type="entry name" value="beta-lactamase/transpeptidase-like"/>
    <property type="match status" value="1"/>
</dbReference>
<accession>A0A2W2H734</accession>
<keyword evidence="3" id="KW-1185">Reference proteome</keyword>
<evidence type="ECO:0000313" key="3">
    <source>
        <dbReference type="Proteomes" id="UP000248544"/>
    </source>
</evidence>
<comment type="caution">
    <text evidence="2">The sequence shown here is derived from an EMBL/GenBank/DDBJ whole genome shotgun (WGS) entry which is preliminary data.</text>
</comment>
<organism evidence="2 3">
    <name type="scientific">Spongiactinospora gelatinilytica</name>
    <dbReference type="NCBI Taxonomy" id="2666298"/>
    <lineage>
        <taxon>Bacteria</taxon>
        <taxon>Bacillati</taxon>
        <taxon>Actinomycetota</taxon>
        <taxon>Actinomycetes</taxon>
        <taxon>Streptosporangiales</taxon>
        <taxon>Streptosporangiaceae</taxon>
        <taxon>Spongiactinospora</taxon>
    </lineage>
</organism>
<protein>
    <recommendedName>
        <fullName evidence="1">Beta-lactamase-related domain-containing protein</fullName>
    </recommendedName>
</protein>
<gene>
    <name evidence="2" type="ORF">C1I98_15890</name>
</gene>
<reference evidence="2 3" key="1">
    <citation type="submission" date="2018-01" db="EMBL/GenBank/DDBJ databases">
        <title>Draft genome sequence of Sphaerisporangium sp. 7K107.</title>
        <authorList>
            <person name="Sahin N."/>
            <person name="Saygin H."/>
            <person name="Ay H."/>
        </authorList>
    </citation>
    <scope>NUCLEOTIDE SEQUENCE [LARGE SCALE GENOMIC DNA]</scope>
    <source>
        <strain evidence="2 3">7K107</strain>
    </source>
</reference>